<keyword evidence="6" id="KW-0378">Hydrolase</keyword>
<comment type="cofactor">
    <cofactor evidence="1 11">
        <name>Mg(2+)</name>
        <dbReference type="ChEBI" id="CHEBI:18420"/>
    </cofactor>
</comment>
<feature type="binding site" evidence="11">
    <location>
        <position position="210"/>
    </location>
    <ligand>
        <name>Mg(2+)</name>
        <dbReference type="ChEBI" id="CHEBI:18420"/>
        <label>1</label>
        <note>catalytic</note>
    </ligand>
</feature>
<feature type="binding site" evidence="11">
    <location>
        <position position="87"/>
    </location>
    <ligand>
        <name>Mg(2+)</name>
        <dbReference type="ChEBI" id="CHEBI:18420"/>
        <label>1</label>
        <note>catalytic</note>
    </ligand>
</feature>
<dbReference type="GO" id="GO:0006020">
    <property type="term" value="P:inositol metabolic process"/>
    <property type="evidence" value="ECO:0007669"/>
    <property type="project" value="TreeGrafter"/>
</dbReference>
<dbReference type="EC" id="3.1.3.15" evidence="3"/>
<accession>A0A510HQ66</accession>
<evidence type="ECO:0000256" key="8">
    <source>
        <dbReference type="ARBA" id="ARBA00033209"/>
    </source>
</evidence>
<dbReference type="GO" id="GO:0008934">
    <property type="term" value="F:inositol monophosphate 1-phosphatase activity"/>
    <property type="evidence" value="ECO:0007669"/>
    <property type="project" value="TreeGrafter"/>
</dbReference>
<reference evidence="12" key="1">
    <citation type="journal article" date="2019" name="Microbiol. Resour. Announc.">
        <title>Complete Genome Sequence of Rubrobacter xylanophilus Strain AA3-22, Isolated from Arima Onsen in Japan.</title>
        <authorList>
            <person name="Tomariguchi N."/>
            <person name="Miyazaki K."/>
        </authorList>
    </citation>
    <scope>NUCLEOTIDE SEQUENCE [LARGE SCALE GENOMIC DNA]</scope>
    <source>
        <strain evidence="12">AA3-22</strain>
    </source>
</reference>
<feature type="binding site" evidence="11">
    <location>
        <position position="88"/>
    </location>
    <ligand>
        <name>Mg(2+)</name>
        <dbReference type="ChEBI" id="CHEBI:18420"/>
        <label>1</label>
        <note>catalytic</note>
    </ligand>
</feature>
<dbReference type="InterPro" id="IPR020583">
    <property type="entry name" value="Inositol_monoP_metal-BS"/>
</dbReference>
<protein>
    <recommendedName>
        <fullName evidence="4">Histidinol-phosphatase</fullName>
        <ecNumber evidence="3">3.1.3.15</ecNumber>
    </recommendedName>
    <alternativeName>
        <fullName evidence="8">Histidinol-phosphate phosphatase</fullName>
    </alternativeName>
</protein>
<feature type="binding site" evidence="11">
    <location>
        <position position="69"/>
    </location>
    <ligand>
        <name>Mg(2+)</name>
        <dbReference type="ChEBI" id="CHEBI:18420"/>
        <label>1</label>
        <note>catalytic</note>
    </ligand>
</feature>
<dbReference type="Pfam" id="PF00459">
    <property type="entry name" value="Inositol_P"/>
    <property type="match status" value="1"/>
</dbReference>
<dbReference type="FunFam" id="3.30.540.10:FF:000003">
    <property type="entry name" value="Inositol-1-monophosphatase"/>
    <property type="match status" value="1"/>
</dbReference>
<comment type="pathway">
    <text evidence="2">Amino-acid biosynthesis; L-histidine biosynthesis; L-histidine from 5-phospho-alpha-D-ribose 1-diphosphate: step 8/9.</text>
</comment>
<dbReference type="GO" id="GO:0004401">
    <property type="term" value="F:histidinol-phosphatase activity"/>
    <property type="evidence" value="ECO:0007669"/>
    <property type="project" value="UniProtKB-EC"/>
</dbReference>
<dbReference type="AlphaFoldDB" id="A0A510HQ66"/>
<dbReference type="Proteomes" id="UP000318065">
    <property type="component" value="Chromosome"/>
</dbReference>
<evidence type="ECO:0000256" key="3">
    <source>
        <dbReference type="ARBA" id="ARBA00013085"/>
    </source>
</evidence>
<evidence type="ECO:0000256" key="9">
    <source>
        <dbReference type="ARBA" id="ARBA00049158"/>
    </source>
</evidence>
<dbReference type="PRINTS" id="PR00377">
    <property type="entry name" value="IMPHPHTASES"/>
</dbReference>
<organism evidence="12 13">
    <name type="scientific">Rubrobacter xylanophilus</name>
    <dbReference type="NCBI Taxonomy" id="49319"/>
    <lineage>
        <taxon>Bacteria</taxon>
        <taxon>Bacillati</taxon>
        <taxon>Actinomycetota</taxon>
        <taxon>Rubrobacteria</taxon>
        <taxon>Rubrobacterales</taxon>
        <taxon>Rubrobacteraceae</taxon>
        <taxon>Rubrobacter</taxon>
    </lineage>
</organism>
<sequence length="259" mass="28224">MRKDLRGHMEFAAEAAWEAGRLTLGHFRRGVAVETKEDGTEVTPADREAEALLRRRIGERYPGYGILGEEGGETGEDASARWILDPLDGTQAFVRGVPLYAVLVGLEVEGRCEVGAAYFPALDEMLCAASGEGCFLNGRRVRVSGVEDTGRALCAFTDAGSFGRHGRSREWERVLRSVGSCRGWSDAYGHALVATGRAEIMLDPVMNPWDCAPFPPILREAGGYFGNWSGEETIYGGEALSTTRRLLPEVLRLLEPQSG</sequence>
<dbReference type="InterPro" id="IPR000760">
    <property type="entry name" value="Inositol_monophosphatase-like"/>
</dbReference>
<dbReference type="GO" id="GO:0007165">
    <property type="term" value="P:signal transduction"/>
    <property type="evidence" value="ECO:0007669"/>
    <property type="project" value="TreeGrafter"/>
</dbReference>
<dbReference type="Gene3D" id="3.30.540.10">
    <property type="entry name" value="Fructose-1,6-Bisphosphatase, subunit A, domain 1"/>
    <property type="match status" value="1"/>
</dbReference>
<evidence type="ECO:0000256" key="6">
    <source>
        <dbReference type="ARBA" id="ARBA00022801"/>
    </source>
</evidence>
<gene>
    <name evidence="12" type="ORF">RxyAA322_30370</name>
</gene>
<evidence type="ECO:0000313" key="12">
    <source>
        <dbReference type="EMBL" id="BBL81183.1"/>
    </source>
</evidence>
<keyword evidence="5 11" id="KW-0479">Metal-binding</keyword>
<evidence type="ECO:0000256" key="4">
    <source>
        <dbReference type="ARBA" id="ARBA00021697"/>
    </source>
</evidence>
<keyword evidence="13" id="KW-1185">Reference proteome</keyword>
<dbReference type="SUPFAM" id="SSF56655">
    <property type="entry name" value="Carbohydrate phosphatase"/>
    <property type="match status" value="1"/>
</dbReference>
<dbReference type="GO" id="GO:0046872">
    <property type="term" value="F:metal ion binding"/>
    <property type="evidence" value="ECO:0007669"/>
    <property type="project" value="UniProtKB-KW"/>
</dbReference>
<comment type="function">
    <text evidence="10">Catalyzes the dephosphorylation of histidinol-phosphate to histidinol, the direct precursor of histidine.</text>
</comment>
<feature type="binding site" evidence="11">
    <location>
        <position position="85"/>
    </location>
    <ligand>
        <name>Mg(2+)</name>
        <dbReference type="ChEBI" id="CHEBI:18420"/>
        <label>1</label>
        <note>catalytic</note>
    </ligand>
</feature>
<dbReference type="PANTHER" id="PTHR20854:SF4">
    <property type="entry name" value="INOSITOL-1-MONOPHOSPHATASE-RELATED"/>
    <property type="match status" value="1"/>
</dbReference>
<dbReference type="PANTHER" id="PTHR20854">
    <property type="entry name" value="INOSITOL MONOPHOSPHATASE"/>
    <property type="match status" value="1"/>
</dbReference>
<evidence type="ECO:0000256" key="11">
    <source>
        <dbReference type="PIRSR" id="PIRSR600760-2"/>
    </source>
</evidence>
<dbReference type="OrthoDB" id="9772456at2"/>
<evidence type="ECO:0000256" key="2">
    <source>
        <dbReference type="ARBA" id="ARBA00004970"/>
    </source>
</evidence>
<dbReference type="RefSeq" id="WP_143529104.1">
    <property type="nucleotide sequence ID" value="NZ_AP019791.1"/>
</dbReference>
<evidence type="ECO:0000256" key="7">
    <source>
        <dbReference type="ARBA" id="ARBA00022842"/>
    </source>
</evidence>
<dbReference type="PROSITE" id="PS00629">
    <property type="entry name" value="IMP_1"/>
    <property type="match status" value="1"/>
</dbReference>
<evidence type="ECO:0000256" key="1">
    <source>
        <dbReference type="ARBA" id="ARBA00001946"/>
    </source>
</evidence>
<evidence type="ECO:0000313" key="13">
    <source>
        <dbReference type="Proteomes" id="UP000318065"/>
    </source>
</evidence>
<comment type="catalytic activity">
    <reaction evidence="9">
        <text>L-histidinol phosphate + H2O = L-histidinol + phosphate</text>
        <dbReference type="Rhea" id="RHEA:14465"/>
        <dbReference type="ChEBI" id="CHEBI:15377"/>
        <dbReference type="ChEBI" id="CHEBI:43474"/>
        <dbReference type="ChEBI" id="CHEBI:57699"/>
        <dbReference type="ChEBI" id="CHEBI:57980"/>
        <dbReference type="EC" id="3.1.3.15"/>
    </reaction>
</comment>
<name>A0A510HQ66_9ACTN</name>
<dbReference type="EMBL" id="AP019791">
    <property type="protein sequence ID" value="BBL81183.1"/>
    <property type="molecule type" value="Genomic_DNA"/>
</dbReference>
<evidence type="ECO:0000256" key="5">
    <source>
        <dbReference type="ARBA" id="ARBA00022723"/>
    </source>
</evidence>
<proteinExistence type="predicted"/>
<dbReference type="Gene3D" id="3.40.190.80">
    <property type="match status" value="1"/>
</dbReference>
<keyword evidence="7 11" id="KW-0460">Magnesium</keyword>
<evidence type="ECO:0000256" key="10">
    <source>
        <dbReference type="ARBA" id="ARBA00053547"/>
    </source>
</evidence>